<evidence type="ECO:0000256" key="1">
    <source>
        <dbReference type="ARBA" id="ARBA00004123"/>
    </source>
</evidence>
<proteinExistence type="inferred from homology"/>
<dbReference type="PANTHER" id="PTHR11618">
    <property type="entry name" value="TRANSCRIPTION INITIATION FACTOR IIB-RELATED"/>
    <property type="match status" value="1"/>
</dbReference>
<dbReference type="CDD" id="cd20554">
    <property type="entry name" value="CYCLIN_TFIIIB90_rpt2"/>
    <property type="match status" value="1"/>
</dbReference>
<dbReference type="PANTHER" id="PTHR11618:SF4">
    <property type="entry name" value="TRANSCRIPTION FACTOR IIIB 90 KDA SUBUNIT"/>
    <property type="match status" value="1"/>
</dbReference>
<protein>
    <submittedName>
        <fullName evidence="12">Transcription factor TFIIIB subunit brf1</fullName>
    </submittedName>
</protein>
<evidence type="ECO:0000256" key="3">
    <source>
        <dbReference type="ARBA" id="ARBA00022723"/>
    </source>
</evidence>
<keyword evidence="4" id="KW-0863">Zinc-finger</keyword>
<organism evidence="12 13">
    <name type="scientific">Sporothrix epigloea</name>
    <dbReference type="NCBI Taxonomy" id="1892477"/>
    <lineage>
        <taxon>Eukaryota</taxon>
        <taxon>Fungi</taxon>
        <taxon>Dikarya</taxon>
        <taxon>Ascomycota</taxon>
        <taxon>Pezizomycotina</taxon>
        <taxon>Sordariomycetes</taxon>
        <taxon>Sordariomycetidae</taxon>
        <taxon>Ophiostomatales</taxon>
        <taxon>Ophiostomataceae</taxon>
        <taxon>Sporothrix</taxon>
    </lineage>
</organism>
<evidence type="ECO:0000256" key="2">
    <source>
        <dbReference type="ARBA" id="ARBA00010857"/>
    </source>
</evidence>
<dbReference type="SUPFAM" id="SSF47954">
    <property type="entry name" value="Cyclin-like"/>
    <property type="match status" value="2"/>
</dbReference>
<feature type="compositionally biased region" description="Acidic residues" evidence="10">
    <location>
        <begin position="797"/>
        <end position="816"/>
    </location>
</feature>
<keyword evidence="9" id="KW-0539">Nucleus</keyword>
<dbReference type="InterPro" id="IPR011665">
    <property type="entry name" value="BRF1_TBP-bd_dom"/>
</dbReference>
<feature type="domain" description="Cyclin-like" evidence="11">
    <location>
        <begin position="263"/>
        <end position="347"/>
    </location>
</feature>
<keyword evidence="7" id="KW-0010">Activator</keyword>
<feature type="region of interest" description="Disordered" evidence="10">
    <location>
        <begin position="477"/>
        <end position="535"/>
    </location>
</feature>
<dbReference type="SMART" id="SM00385">
    <property type="entry name" value="CYCLIN"/>
    <property type="match status" value="2"/>
</dbReference>
<dbReference type="InterPro" id="IPR013763">
    <property type="entry name" value="Cyclin-like_dom"/>
</dbReference>
<dbReference type="InterPro" id="IPR000812">
    <property type="entry name" value="TFIIB"/>
</dbReference>
<evidence type="ECO:0000256" key="6">
    <source>
        <dbReference type="ARBA" id="ARBA00023015"/>
    </source>
</evidence>
<feature type="compositionally biased region" description="Acidic residues" evidence="10">
    <location>
        <begin position="768"/>
        <end position="779"/>
    </location>
</feature>
<feature type="region of interest" description="Disordered" evidence="10">
    <location>
        <begin position="368"/>
        <end position="424"/>
    </location>
</feature>
<feature type="compositionally biased region" description="Basic and acidic residues" evidence="10">
    <location>
        <begin position="817"/>
        <end position="827"/>
    </location>
</feature>
<comment type="similarity">
    <text evidence="2">Belongs to the TFIIB family.</text>
</comment>
<dbReference type="Pfam" id="PF07741">
    <property type="entry name" value="BRF1"/>
    <property type="match status" value="1"/>
</dbReference>
<feature type="domain" description="Cyclin-like" evidence="11">
    <location>
        <begin position="162"/>
        <end position="247"/>
    </location>
</feature>
<evidence type="ECO:0000256" key="8">
    <source>
        <dbReference type="ARBA" id="ARBA00023163"/>
    </source>
</evidence>
<evidence type="ECO:0000256" key="5">
    <source>
        <dbReference type="ARBA" id="ARBA00022833"/>
    </source>
</evidence>
<evidence type="ECO:0000256" key="9">
    <source>
        <dbReference type="ARBA" id="ARBA00023242"/>
    </source>
</evidence>
<keyword evidence="5" id="KW-0862">Zinc</keyword>
<feature type="compositionally biased region" description="Low complexity" evidence="10">
    <location>
        <begin position="1"/>
        <end position="13"/>
    </location>
</feature>
<evidence type="ECO:0000259" key="11">
    <source>
        <dbReference type="SMART" id="SM00385"/>
    </source>
</evidence>
<name>A0ABP0DMM0_9PEZI</name>
<dbReference type="InterPro" id="IPR013150">
    <property type="entry name" value="TFIIB_cyclin"/>
</dbReference>
<keyword evidence="8" id="KW-0804">Transcription</keyword>
<feature type="region of interest" description="Disordered" evidence="10">
    <location>
        <begin position="37"/>
        <end position="76"/>
    </location>
</feature>
<dbReference type="InterPro" id="IPR036915">
    <property type="entry name" value="Cyclin-like_sf"/>
</dbReference>
<evidence type="ECO:0000313" key="13">
    <source>
        <dbReference type="Proteomes" id="UP001642501"/>
    </source>
</evidence>
<keyword evidence="6" id="KW-0805">Transcription regulation</keyword>
<comment type="subcellular location">
    <subcellularLocation>
        <location evidence="1">Nucleus</location>
    </subcellularLocation>
</comment>
<dbReference type="Pfam" id="PF00382">
    <property type="entry name" value="TFIIB"/>
    <property type="match status" value="2"/>
</dbReference>
<gene>
    <name evidence="12" type="primary">BRF1</name>
    <name evidence="12" type="ORF">SEPCBS57363_003631</name>
</gene>
<feature type="compositionally biased region" description="Polar residues" evidence="10">
    <location>
        <begin position="586"/>
        <end position="600"/>
    </location>
</feature>
<dbReference type="Proteomes" id="UP001642501">
    <property type="component" value="Unassembled WGS sequence"/>
</dbReference>
<evidence type="ECO:0000313" key="12">
    <source>
        <dbReference type="EMBL" id="CAK7269495.1"/>
    </source>
</evidence>
<sequence>MTPLTTLPKKFTPGHQMKPRGATRINPIKAIQDREWRRKQLAAAAGAPPRSRAGSVASDIGASTPPPPTVASSSRLQCPNKACKNPNVVDGTCRTCGRVADDSNIVAEVSFGENAQGGAVVQGSFLGADQGGIRPMAGIGHRRVAGSGSAEARERSLREAKLLMTGYAHQLRIPDHTVNVGFQYYKLASSANFVQGRKIQNVVAVCLYAACRKSTHANPCKIMLIDLADLVKEEVFFLGRTFKKLLQTIEVAARDVQPIYVEDLIFRFASKLEFDTMTNKIAETAVRLVQRMDRDWMVMGRRPAGICGACLIMAARMFNFRRTVREVVYIAKVTMATLQMRLDEFKELPSAKMTVEEFLAQDFLSEEHDPPSVYRKSNEYQAKLKERRESGKRKRGPGDAGRESSSSAAGDSITPSQPPKVVDADGFAIPALPLSKTAANATATPVARVMGTETETETENEDDQLDALAQEFGDDENNDIDEAAETPPTDVNSPFPGSDVSGEAPRKRRRGPPAGSSCRSLPATMGRGREDPDYVDDAWRADEENLEMEMTEAINSPGCIEHARAFASAEQAAQLIMIGMGRAPSRPTSTTIGASETSSGMPAPQAEGEQAPESTALPPQAPAVSDSPDVEEDEFKDDLEVQFCLLSEEEAAAKEKIWMNENRAYLRMRQEKEFRAKIAAANGSKKQTRRRLKKPKIGEGQTTPASTPGEAAVEAMERRGFSKRINYDAMRKMLDRPNNGRSRAGSVSVFSSYSYSHAGSSIGSVMGDGDEDEEEEDAVQQDGSARAGAKPIKPPPTDDDYDEEEEEVYEEEEEREIDPFAEDRELEGNDEDD</sequence>
<feature type="compositionally biased region" description="Basic residues" evidence="10">
    <location>
        <begin position="686"/>
        <end position="695"/>
    </location>
</feature>
<dbReference type="Gene3D" id="1.10.472.10">
    <property type="entry name" value="Cyclin-like"/>
    <property type="match status" value="2"/>
</dbReference>
<dbReference type="Gene3D" id="1.20.5.650">
    <property type="entry name" value="Single helix bin"/>
    <property type="match status" value="1"/>
</dbReference>
<feature type="region of interest" description="Disordered" evidence="10">
    <location>
        <begin position="680"/>
        <end position="717"/>
    </location>
</feature>
<keyword evidence="3" id="KW-0479">Metal-binding</keyword>
<feature type="compositionally biased region" description="Basic and acidic residues" evidence="10">
    <location>
        <begin position="368"/>
        <end position="389"/>
    </location>
</feature>
<accession>A0ABP0DMM0</accession>
<feature type="region of interest" description="Disordered" evidence="10">
    <location>
        <begin position="756"/>
        <end position="833"/>
    </location>
</feature>
<comment type="caution">
    <text evidence="12">The sequence shown here is derived from an EMBL/GenBank/DDBJ whole genome shotgun (WGS) entry which is preliminary data.</text>
</comment>
<feature type="region of interest" description="Disordered" evidence="10">
    <location>
        <begin position="1"/>
        <end position="21"/>
    </location>
</feature>
<reference evidence="12 13" key="1">
    <citation type="submission" date="2024-01" db="EMBL/GenBank/DDBJ databases">
        <authorList>
            <person name="Allen C."/>
            <person name="Tagirdzhanova G."/>
        </authorList>
    </citation>
    <scope>NUCLEOTIDE SEQUENCE [LARGE SCALE GENOMIC DNA]</scope>
    <source>
        <strain evidence="12 13">CBS 573.63</strain>
    </source>
</reference>
<feature type="region of interest" description="Disordered" evidence="10">
    <location>
        <begin position="582"/>
        <end position="633"/>
    </location>
</feature>
<feature type="compositionally biased region" description="Polar residues" evidence="10">
    <location>
        <begin position="403"/>
        <end position="415"/>
    </location>
</feature>
<evidence type="ECO:0000256" key="10">
    <source>
        <dbReference type="SAM" id="MobiDB-lite"/>
    </source>
</evidence>
<dbReference type="EMBL" id="CAWUOM010000059">
    <property type="protein sequence ID" value="CAK7269495.1"/>
    <property type="molecule type" value="Genomic_DNA"/>
</dbReference>
<evidence type="ECO:0000256" key="7">
    <source>
        <dbReference type="ARBA" id="ARBA00023159"/>
    </source>
</evidence>
<feature type="compositionally biased region" description="Low complexity" evidence="10">
    <location>
        <begin position="42"/>
        <end position="55"/>
    </location>
</feature>
<keyword evidence="13" id="KW-1185">Reference proteome</keyword>
<evidence type="ECO:0000256" key="4">
    <source>
        <dbReference type="ARBA" id="ARBA00022771"/>
    </source>
</evidence>